<dbReference type="Gene3D" id="3.30.810.10">
    <property type="entry name" value="2-Layer Sandwich"/>
    <property type="match status" value="1"/>
</dbReference>
<dbReference type="InterPro" id="IPR027484">
    <property type="entry name" value="PInositol-4-P-5-kinase_N"/>
</dbReference>
<dbReference type="PANTHER" id="PTHR23086">
    <property type="entry name" value="PHOSPHATIDYLINOSITOL-4-PHOSPHATE 5-KINASE"/>
    <property type="match status" value="1"/>
</dbReference>
<dbReference type="EMBL" id="CAJEUB010000030">
    <property type="protein sequence ID" value="CAD1846985.1"/>
    <property type="molecule type" value="Genomic_DNA"/>
</dbReference>
<dbReference type="Gene3D" id="3.30.800.10">
    <property type="entry name" value="Phosphatidylinositol Phosphate Kinase II Beta"/>
    <property type="match status" value="1"/>
</dbReference>
<dbReference type="GO" id="GO:0005886">
    <property type="term" value="C:plasma membrane"/>
    <property type="evidence" value="ECO:0007669"/>
    <property type="project" value="TreeGrafter"/>
</dbReference>
<name>A0A6V7QW84_ANACO</name>
<evidence type="ECO:0000256" key="2">
    <source>
        <dbReference type="PROSITE-ProRule" id="PRU00781"/>
    </source>
</evidence>
<dbReference type="SUPFAM" id="SSF56104">
    <property type="entry name" value="SAICAR synthase-like"/>
    <property type="match status" value="1"/>
</dbReference>
<evidence type="ECO:0000256" key="3">
    <source>
        <dbReference type="SAM" id="MobiDB-lite"/>
    </source>
</evidence>
<feature type="domain" description="PIPK" evidence="4">
    <location>
        <begin position="17"/>
        <end position="401"/>
    </location>
</feature>
<keyword evidence="2" id="KW-0547">Nucleotide-binding</keyword>
<protein>
    <recommendedName>
        <fullName evidence="1">1-phosphatidylinositol-4-phosphate 5-kinase</fullName>
        <ecNumber evidence="1">2.7.1.68</ecNumber>
    </recommendedName>
</protein>
<gene>
    <name evidence="5" type="ORF">CB5_LOCUS30196</name>
</gene>
<dbReference type="GO" id="GO:0046854">
    <property type="term" value="P:phosphatidylinositol phosphate biosynthetic process"/>
    <property type="evidence" value="ECO:0007669"/>
    <property type="project" value="TreeGrafter"/>
</dbReference>
<reference evidence="5" key="1">
    <citation type="submission" date="2020-07" db="EMBL/GenBank/DDBJ databases">
        <authorList>
            <person name="Lin J."/>
        </authorList>
    </citation>
    <scope>NUCLEOTIDE SEQUENCE</scope>
</reference>
<dbReference type="InterPro" id="IPR023610">
    <property type="entry name" value="PInositol-4/5-P-5/4-kinase"/>
</dbReference>
<keyword evidence="2" id="KW-0808">Transferase</keyword>
<accession>A0A6V7QW84</accession>
<dbReference type="SMART" id="SM00330">
    <property type="entry name" value="PIPKc"/>
    <property type="match status" value="1"/>
</dbReference>
<sequence>MEVVALAAPGSDVLERCDGLKGYSCSQLLEENLVYLERHMAVSEKDLSLLDFGSTSSYCIQFPAHISTDSRVTFTDVEWSDYCPEVFRDLRELREINEDDYVVSIRSHETLRQLIASKKNGTHLQLSHDKKFVIKIIAKNDMKVLLHILPKYYRHLQTYRNTLLPNFLGLHMVKPLGGQKIRFVIMEHKLQSDLGIHKQFNCKTLHHGRHISRAGWEEDLSIGFHLHTLARSQLLGQIKADCEFLEEEGIIDYGLLIGMHVCPTPFDAVVKGSNDVKKRPSDGESSNESNSDQDLTCDGDSQPSSQIEPDDKLGKLGLRMPARAVDIRRLEGGGGLYRRSRKEEKNNVILFMGIADILQGYGVLKRVEHVFKSLQYDTPSISGSNPKAYSIRFQELLCTLFPENL</sequence>
<dbReference type="AlphaFoldDB" id="A0A6V7QW84"/>
<evidence type="ECO:0000259" key="4">
    <source>
        <dbReference type="PROSITE" id="PS51455"/>
    </source>
</evidence>
<evidence type="ECO:0000256" key="1">
    <source>
        <dbReference type="ARBA" id="ARBA00012172"/>
    </source>
</evidence>
<proteinExistence type="predicted"/>
<dbReference type="Pfam" id="PF01504">
    <property type="entry name" value="PIP5K"/>
    <property type="match status" value="1"/>
</dbReference>
<feature type="region of interest" description="Disordered" evidence="3">
    <location>
        <begin position="273"/>
        <end position="313"/>
    </location>
</feature>
<keyword evidence="2" id="KW-0067">ATP-binding</keyword>
<organism evidence="5">
    <name type="scientific">Ananas comosus var. bracteatus</name>
    <name type="common">red pineapple</name>
    <dbReference type="NCBI Taxonomy" id="296719"/>
    <lineage>
        <taxon>Eukaryota</taxon>
        <taxon>Viridiplantae</taxon>
        <taxon>Streptophyta</taxon>
        <taxon>Embryophyta</taxon>
        <taxon>Tracheophyta</taxon>
        <taxon>Spermatophyta</taxon>
        <taxon>Magnoliopsida</taxon>
        <taxon>Liliopsida</taxon>
        <taxon>Poales</taxon>
        <taxon>Bromeliaceae</taxon>
        <taxon>Bromelioideae</taxon>
        <taxon>Ananas</taxon>
    </lineage>
</organism>
<feature type="compositionally biased region" description="Low complexity" evidence="3">
    <location>
        <begin position="283"/>
        <end position="292"/>
    </location>
</feature>
<evidence type="ECO:0000313" key="5">
    <source>
        <dbReference type="EMBL" id="CAD1846985.1"/>
    </source>
</evidence>
<dbReference type="GO" id="GO:0005524">
    <property type="term" value="F:ATP binding"/>
    <property type="evidence" value="ECO:0007669"/>
    <property type="project" value="UniProtKB-UniRule"/>
</dbReference>
<dbReference type="PANTHER" id="PTHR23086:SF111">
    <property type="entry name" value="PHOSPHATIDYLINOSITOL 4-PHOSPHATE 5-KINASE 10"/>
    <property type="match status" value="1"/>
</dbReference>
<dbReference type="InterPro" id="IPR002498">
    <property type="entry name" value="PInositol-4-P-4/5-kinase_core"/>
</dbReference>
<dbReference type="PROSITE" id="PS51455">
    <property type="entry name" value="PIPK"/>
    <property type="match status" value="1"/>
</dbReference>
<dbReference type="GO" id="GO:0016308">
    <property type="term" value="F:1-phosphatidylinositol-4-phosphate 5-kinase activity"/>
    <property type="evidence" value="ECO:0007669"/>
    <property type="project" value="UniProtKB-EC"/>
</dbReference>
<dbReference type="EC" id="2.7.1.68" evidence="1"/>
<dbReference type="InterPro" id="IPR027483">
    <property type="entry name" value="PInositol-4-P-4/5-kinase_C_sf"/>
</dbReference>
<keyword evidence="2" id="KW-0418">Kinase</keyword>